<dbReference type="GO" id="GO:0047429">
    <property type="term" value="F:nucleoside triphosphate diphosphatase activity"/>
    <property type="evidence" value="ECO:0007669"/>
    <property type="project" value="UniProtKB-EC"/>
</dbReference>
<dbReference type="InterPro" id="IPR017850">
    <property type="entry name" value="Alkaline_phosphatase_core_sf"/>
</dbReference>
<proteinExistence type="predicted"/>
<dbReference type="OrthoDB" id="9779418at2"/>
<dbReference type="Pfam" id="PF01663">
    <property type="entry name" value="Phosphodiest"/>
    <property type="match status" value="1"/>
</dbReference>
<evidence type="ECO:0000313" key="2">
    <source>
        <dbReference type="Proteomes" id="UP000049127"/>
    </source>
</evidence>
<dbReference type="InterPro" id="IPR002591">
    <property type="entry name" value="Phosphodiest/P_Trfase"/>
</dbReference>
<dbReference type="EC" id="3.6.1.9" evidence="1"/>
<dbReference type="SUPFAM" id="SSF53649">
    <property type="entry name" value="Alkaline phosphatase-like"/>
    <property type="match status" value="1"/>
</dbReference>
<dbReference type="AlphaFoldDB" id="A0A0C7QL97"/>
<dbReference type="PANTHER" id="PTHR10151">
    <property type="entry name" value="ECTONUCLEOTIDE PYROPHOSPHATASE/PHOSPHODIESTERASE"/>
    <property type="match status" value="1"/>
</dbReference>
<name>A0A0C7QL97_PARSO</name>
<reference evidence="1 2" key="1">
    <citation type="submission" date="2015-01" db="EMBL/GenBank/DDBJ databases">
        <authorList>
            <person name="Aslett A.Martin."/>
            <person name="De Silva Nishadi"/>
        </authorList>
    </citation>
    <scope>NUCLEOTIDE SEQUENCE [LARGE SCALE GENOMIC DNA]</scope>
    <source>
        <strain evidence="1 2">R28058</strain>
    </source>
</reference>
<dbReference type="Proteomes" id="UP000049127">
    <property type="component" value="Unassembled WGS sequence"/>
</dbReference>
<protein>
    <submittedName>
        <fullName evidence="1">Nucleotide pyrophosphatase</fullName>
        <ecNumber evidence="1">3.6.1.9</ecNumber>
    </submittedName>
</protein>
<accession>A0A0C7QL97</accession>
<sequence length="423" mass="48319">MSRAVVISIDSLFTSDIKFLEELPNFKKILKNASIVKNINCIYPTLTYPCHTTIVSGVYPDKHGICHNEKLELNEKMPGWYWYSKDIKCDTIIDLAKKNNITTSTILWPVTGGCKADHNIAEIWTKDENEDHFKVYDNSCSKHLMKTVYPKYSHIINWNREPFLDEFGVSCAEDIIKEYKPELMLIHLAYLDHTRHKHGLYEKEVINCFPKYDEWIGRIIKALKEAKVYEDTNFIILGDHGQLEVNKLISPNIILKEKGLIDVDENGKIIDYKAICKSAGISTHVIVKDNGCISYLEGILKEMMEYEEFGIEKIFNKNELKKQYKLDCDAEFALEGKPGIAFNNDVCGDISKSVDNSNYKYCLATHGHLPHKGDKPPFIAKGPGIKENVILNKGNLVDEAPTIMKIFNIDMKNIDGTAFDIIK</sequence>
<dbReference type="PANTHER" id="PTHR10151:SF120">
    <property type="entry name" value="BIS(5'-ADENOSYL)-TRIPHOSPHATASE"/>
    <property type="match status" value="1"/>
</dbReference>
<keyword evidence="1" id="KW-0378">Hydrolase</keyword>
<evidence type="ECO:0000313" key="1">
    <source>
        <dbReference type="EMBL" id="CEQ04266.1"/>
    </source>
</evidence>
<dbReference type="EMBL" id="CEKZ01000003">
    <property type="protein sequence ID" value="CEQ04266.1"/>
    <property type="molecule type" value="Genomic_DNA"/>
</dbReference>
<dbReference type="RefSeq" id="WP_055342278.1">
    <property type="nucleotide sequence ID" value="NZ_CEKZ01000003.1"/>
</dbReference>
<gene>
    <name evidence="1" type="ORF">R28058_19991</name>
</gene>
<dbReference type="Gene3D" id="3.40.720.10">
    <property type="entry name" value="Alkaline Phosphatase, subunit A"/>
    <property type="match status" value="1"/>
</dbReference>
<dbReference type="CDD" id="cd16018">
    <property type="entry name" value="Enpp"/>
    <property type="match status" value="1"/>
</dbReference>
<organism evidence="1 2">
    <name type="scientific">Paraclostridium sordellii</name>
    <name type="common">Clostridium sordellii</name>
    <dbReference type="NCBI Taxonomy" id="1505"/>
    <lineage>
        <taxon>Bacteria</taxon>
        <taxon>Bacillati</taxon>
        <taxon>Bacillota</taxon>
        <taxon>Clostridia</taxon>
        <taxon>Peptostreptococcales</taxon>
        <taxon>Peptostreptococcaceae</taxon>
        <taxon>Paraclostridium</taxon>
    </lineage>
</organism>